<dbReference type="PANTHER" id="PTHR31885:SF6">
    <property type="entry name" value="GH04784P"/>
    <property type="match status" value="1"/>
</dbReference>
<gene>
    <name evidence="8" type="ORF">ENT78_07090</name>
</gene>
<organism evidence="8">
    <name type="scientific">Fervidobacterium pennivorans</name>
    <dbReference type="NCBI Taxonomy" id="93466"/>
    <lineage>
        <taxon>Bacteria</taxon>
        <taxon>Thermotogati</taxon>
        <taxon>Thermotogota</taxon>
        <taxon>Thermotogae</taxon>
        <taxon>Thermotogales</taxon>
        <taxon>Fervidobacteriaceae</taxon>
        <taxon>Fervidobacterium</taxon>
    </lineage>
</organism>
<evidence type="ECO:0000313" key="8">
    <source>
        <dbReference type="EMBL" id="HGU53266.1"/>
    </source>
</evidence>
<dbReference type="GO" id="GO:0016020">
    <property type="term" value="C:membrane"/>
    <property type="evidence" value="ECO:0007669"/>
    <property type="project" value="UniProtKB-SubCell"/>
</dbReference>
<name>A0A7V4NEJ8_FERPE</name>
<dbReference type="GO" id="GO:0016787">
    <property type="term" value="F:hydrolase activity"/>
    <property type="evidence" value="ECO:0007669"/>
    <property type="project" value="TreeGrafter"/>
</dbReference>
<protein>
    <submittedName>
        <fullName evidence="8">Uncharacterized protein</fullName>
    </submittedName>
</protein>
<keyword evidence="4 7" id="KW-1133">Transmembrane helix</keyword>
<evidence type="ECO:0000256" key="4">
    <source>
        <dbReference type="ARBA" id="ARBA00022989"/>
    </source>
</evidence>
<comment type="similarity">
    <text evidence="2">Belongs to the TMEM86 family.</text>
</comment>
<dbReference type="Pfam" id="PF07947">
    <property type="entry name" value="YhhN"/>
    <property type="match status" value="1"/>
</dbReference>
<dbReference type="PANTHER" id="PTHR31885">
    <property type="entry name" value="GH04784P"/>
    <property type="match status" value="1"/>
</dbReference>
<reference evidence="8" key="1">
    <citation type="journal article" date="2020" name="mSystems">
        <title>Genome- and Community-Level Interaction Insights into Carbon Utilization and Element Cycling Functions of Hydrothermarchaeota in Hydrothermal Sediment.</title>
        <authorList>
            <person name="Zhou Z."/>
            <person name="Liu Y."/>
            <person name="Xu W."/>
            <person name="Pan J."/>
            <person name="Luo Z.H."/>
            <person name="Li M."/>
        </authorList>
    </citation>
    <scope>NUCLEOTIDE SEQUENCE [LARGE SCALE GENOMIC DNA]</scope>
    <source>
        <strain evidence="8">SpSt-61</strain>
    </source>
</reference>
<evidence type="ECO:0000256" key="2">
    <source>
        <dbReference type="ARBA" id="ARBA00007375"/>
    </source>
</evidence>
<dbReference type="EMBL" id="DSZZ01000333">
    <property type="protein sequence ID" value="HGU53266.1"/>
    <property type="molecule type" value="Genomic_DNA"/>
</dbReference>
<evidence type="ECO:0000256" key="5">
    <source>
        <dbReference type="ARBA" id="ARBA00023136"/>
    </source>
</evidence>
<keyword evidence="5 7" id="KW-0472">Membrane</keyword>
<evidence type="ECO:0000256" key="1">
    <source>
        <dbReference type="ARBA" id="ARBA00004141"/>
    </source>
</evidence>
<comment type="subcellular location">
    <subcellularLocation>
        <location evidence="1">Membrane</location>
        <topology evidence="1">Multi-pass membrane protein</topology>
    </subcellularLocation>
</comment>
<evidence type="ECO:0000256" key="6">
    <source>
        <dbReference type="SAM" id="MobiDB-lite"/>
    </source>
</evidence>
<keyword evidence="3 7" id="KW-0812">Transmembrane</keyword>
<comment type="caution">
    <text evidence="8">The sequence shown here is derived from an EMBL/GenBank/DDBJ whole genome shotgun (WGS) entry which is preliminary data.</text>
</comment>
<accession>A0A7V4NEJ8</accession>
<sequence>MLSVAFSGAILFFLSDLLLSYDKYVKRIPNRDLLVLSLYFAGQLLITLSVVLQSNFEFSKNKDNSSASFLKSSMNNSILP</sequence>
<evidence type="ECO:0000256" key="7">
    <source>
        <dbReference type="SAM" id="Phobius"/>
    </source>
</evidence>
<feature type="region of interest" description="Disordered" evidence="6">
    <location>
        <begin position="61"/>
        <end position="80"/>
    </location>
</feature>
<feature type="transmembrane region" description="Helical" evidence="7">
    <location>
        <begin position="36"/>
        <end position="56"/>
    </location>
</feature>
<evidence type="ECO:0000256" key="3">
    <source>
        <dbReference type="ARBA" id="ARBA00022692"/>
    </source>
</evidence>
<dbReference type="InterPro" id="IPR012506">
    <property type="entry name" value="TMEM86B-like"/>
</dbReference>
<proteinExistence type="inferred from homology"/>
<dbReference type="AlphaFoldDB" id="A0A7V4NEJ8"/>